<dbReference type="InterPro" id="IPR043129">
    <property type="entry name" value="ATPase_NBD"/>
</dbReference>
<reference evidence="14" key="1">
    <citation type="submission" date="2024-06" db="UniProtKB">
        <authorList>
            <consortium name="RefSeq"/>
        </authorList>
    </citation>
    <scope>NUCLEOTIDE SEQUENCE [LARGE SCALE GENOMIC DNA]</scope>
    <source>
        <strain evidence="14">J_2021</strain>
    </source>
</reference>
<dbReference type="FunFam" id="3.30.420.40:FF:000494">
    <property type="entry name" value="Hexokinase 2"/>
    <property type="match status" value="1"/>
</dbReference>
<dbReference type="EC" id="2.7.1.1" evidence="4"/>
<dbReference type="GO" id="GO:0006006">
    <property type="term" value="P:glucose metabolic process"/>
    <property type="evidence" value="ECO:0000318"/>
    <property type="project" value="GO_Central"/>
</dbReference>
<dbReference type="KEGG" id="xla:108713229"/>
<dbReference type="GO" id="GO:0008865">
    <property type="term" value="F:fructokinase activity"/>
    <property type="evidence" value="ECO:0000318"/>
    <property type="project" value="GO_Central"/>
</dbReference>
<dbReference type="FunFam" id="3.30.420.40:FF:000095">
    <property type="entry name" value="Phosphotransferase"/>
    <property type="match status" value="1"/>
</dbReference>
<dbReference type="GO" id="GO:0005829">
    <property type="term" value="C:cytosol"/>
    <property type="evidence" value="ECO:0000318"/>
    <property type="project" value="GO_Central"/>
</dbReference>
<evidence type="ECO:0000256" key="2">
    <source>
        <dbReference type="ARBA" id="ARBA00005028"/>
    </source>
</evidence>
<evidence type="ECO:0000256" key="4">
    <source>
        <dbReference type="ARBA" id="ARBA00012324"/>
    </source>
</evidence>
<dbReference type="Pfam" id="PF03727">
    <property type="entry name" value="Hexokinase_2"/>
    <property type="match status" value="2"/>
</dbReference>
<evidence type="ECO:0000256" key="9">
    <source>
        <dbReference type="ARBA" id="ARBA00023152"/>
    </source>
</evidence>
<dbReference type="InterPro" id="IPR022672">
    <property type="entry name" value="Hexokinase_N"/>
</dbReference>
<name>A0A1L8GUZ3_XENLA</name>
<evidence type="ECO:0000256" key="11">
    <source>
        <dbReference type="ARBA" id="ARBA00048160"/>
    </source>
</evidence>
<dbReference type="Xenbase" id="XB-GENE-17331331">
    <property type="gene designation" value="hk2.S"/>
</dbReference>
<dbReference type="RefSeq" id="XP_018111590.1">
    <property type="nucleotide sequence ID" value="XM_018256101.2"/>
</dbReference>
<comment type="catalytic activity">
    <reaction evidence="10">
        <text>a D-hexose + ATP = a D-hexose 6-phosphate + ADP + H(+)</text>
        <dbReference type="Rhea" id="RHEA:22740"/>
        <dbReference type="ChEBI" id="CHEBI:4194"/>
        <dbReference type="ChEBI" id="CHEBI:15378"/>
        <dbReference type="ChEBI" id="CHEBI:30616"/>
        <dbReference type="ChEBI" id="CHEBI:229467"/>
        <dbReference type="ChEBI" id="CHEBI:456216"/>
        <dbReference type="EC" id="2.7.1.1"/>
    </reaction>
    <physiologicalReaction direction="left-to-right" evidence="10">
        <dbReference type="Rhea" id="RHEA:22741"/>
    </physiologicalReaction>
</comment>
<dbReference type="GO" id="GO:0001678">
    <property type="term" value="P:intracellular glucose homeostasis"/>
    <property type="evidence" value="ECO:0000318"/>
    <property type="project" value="GO_Central"/>
</dbReference>
<dbReference type="SUPFAM" id="SSF53067">
    <property type="entry name" value="Actin-like ATPase domain"/>
    <property type="match status" value="4"/>
</dbReference>
<dbReference type="FunFam" id="3.40.367.20:FF:000001">
    <property type="entry name" value="Hexokinase 1"/>
    <property type="match status" value="2"/>
</dbReference>
<feature type="domain" description="Hexokinase N-terminal" evidence="12">
    <location>
        <begin position="465"/>
        <end position="663"/>
    </location>
</feature>
<dbReference type="InterPro" id="IPR022673">
    <property type="entry name" value="Hexokinase_C"/>
</dbReference>
<dbReference type="GeneID" id="108713229"/>
<evidence type="ECO:0000256" key="10">
    <source>
        <dbReference type="ARBA" id="ARBA00044613"/>
    </source>
</evidence>
<evidence type="ECO:0000259" key="12">
    <source>
        <dbReference type="Pfam" id="PF00349"/>
    </source>
</evidence>
<accession>A0A1L8GUZ3</accession>
<dbReference type="PROSITE" id="PS00378">
    <property type="entry name" value="HEXOKINASE_1"/>
    <property type="match status" value="2"/>
</dbReference>
<comment type="pathway">
    <text evidence="2">Carbohydrate metabolism; hexose metabolism.</text>
</comment>
<evidence type="ECO:0000259" key="13">
    <source>
        <dbReference type="Pfam" id="PF03727"/>
    </source>
</evidence>
<evidence type="ECO:0000256" key="7">
    <source>
        <dbReference type="ARBA" id="ARBA00022777"/>
    </source>
</evidence>
<keyword evidence="9" id="KW-0324">Glycolysis</keyword>
<dbReference type="PaxDb" id="8355-A0A1L8GUZ3"/>
<dbReference type="OMA" id="CFETKHV"/>
<dbReference type="GO" id="GO:0051156">
    <property type="term" value="P:glucose 6-phosphate metabolic process"/>
    <property type="evidence" value="ECO:0000318"/>
    <property type="project" value="GO_Central"/>
</dbReference>
<keyword evidence="14" id="KW-1185">Reference proteome</keyword>
<dbReference type="AGR" id="Xenbase:XB-GENE-17331331"/>
<sequence>MMSPKGDQTHNDQQTRRDQIELCLQPFHLSQAQLLSVKDFMLDDMERGLMKAPQKPSTLKMLPTYVRSTPDGTERGDFLVLDLGGAQFRILHVELKDSAKVEMGSRVYAIPDEVMHGTGQQLFDHVAECLGRFLHQQKLHQKVLPLGFTFSFPCVQSQLDKSVLISWTKGFHCSDVEGKDVVHLLREAIRRQGDYDVDVIVIVNDTVGAMMSCGFQDHSCEVGFIVGTGTNLCYMEEMGNVESVEGDEGKMCINTEWGALGDDGELSSIQTEIDKQVDQNSLVPGKQCFDKLVSGMYMGEIVRLILVKLANQGLLFDGTTTQALLTKGCFETKHVSVIEDDHFGLASTRKILSVLGLNPSEQDCVNVQHVCSAVSTRSANLCAAGLAAVATRLQRNSHDSKSKITIGVDGSVYKQHPKFSERLHSALQHLSPECQIKFLISEDGSGKGTAIVTAVARRLAAQRHQIDEILAPFQLSQAKLEEVQNRMRAEMDIGLCKETHASATVKMLPTYVRSTPDGTERGDFIALDLGGTNFRVLYVHIGRREDVGVQIVSKTYSLPQEVIQGTGVQLFDHILDCISEFQSENNLRGRRLPLGFTFSFPCKQTNLDQGILITWTKGFRASGCVGKDVVTLLREAAIRKKNNDLIVVALVNDTVGTMMSCGYNDPACEIGLIVGTGTNACYMEELKNVELLDGVEGQMCVNMEWGAFGDNNCLEDITTSFDHDVDTFSINPGKQRYEKMISGMYLGEIVRQILIVLTKRGILFGGKISERLLTRDIFPTRFLSLIESDTLGLVQVRSILTDLGLRSTCDDTMLVKEVCTTVSRRAAQLCAAGVVAVVEKMRENRGLDQLKVTVGVDGTLYKLHPHFAGVVQETVKILAPRCDVTFLQSDDGSGKGAALITAVACRIAGAEARAA</sequence>
<proteinExistence type="inferred from homology"/>
<dbReference type="PANTHER" id="PTHR19443:SF86">
    <property type="entry name" value="HEXOKINASE"/>
    <property type="match status" value="1"/>
</dbReference>
<dbReference type="CDD" id="cd24129">
    <property type="entry name" value="ASKHA_NBD_HK3_meta_rpt2"/>
    <property type="match status" value="1"/>
</dbReference>
<dbReference type="PANTHER" id="PTHR19443">
    <property type="entry name" value="HEXOKINASE"/>
    <property type="match status" value="1"/>
</dbReference>
<evidence type="ECO:0000256" key="8">
    <source>
        <dbReference type="ARBA" id="ARBA00022840"/>
    </source>
</evidence>
<dbReference type="Proteomes" id="UP000186698">
    <property type="component" value="Chromosome 3S"/>
</dbReference>
<dbReference type="CTD" id="108713229"/>
<dbReference type="GO" id="GO:0005536">
    <property type="term" value="F:D-glucose binding"/>
    <property type="evidence" value="ECO:0007669"/>
    <property type="project" value="InterPro"/>
</dbReference>
<dbReference type="PRINTS" id="PR00475">
    <property type="entry name" value="HEXOKINASE"/>
</dbReference>
<dbReference type="Gene3D" id="3.30.420.40">
    <property type="match status" value="2"/>
</dbReference>
<feature type="domain" description="Hexokinase C-terminal" evidence="13">
    <location>
        <begin position="222"/>
        <end position="455"/>
    </location>
</feature>
<dbReference type="STRING" id="8355.A0A1L8GUZ3"/>
<evidence type="ECO:0000313" key="15">
    <source>
        <dbReference type="RefSeq" id="XP_018111590.1"/>
    </source>
</evidence>
<keyword evidence="8" id="KW-0067">ATP-binding</keyword>
<evidence type="ECO:0000256" key="5">
    <source>
        <dbReference type="ARBA" id="ARBA00022679"/>
    </source>
</evidence>
<dbReference type="Pfam" id="PF00349">
    <property type="entry name" value="Hexokinase_1"/>
    <property type="match status" value="2"/>
</dbReference>
<dbReference type="OrthoDB" id="419537at2759"/>
<comment type="pathway">
    <text evidence="1">Carbohydrate degradation; glycolysis; D-glyceraldehyde 3-phosphate and glycerone phosphate from D-glucose: step 1/4.</text>
</comment>
<dbReference type="Bgee" id="108713229">
    <property type="expression patterns" value="Expressed in stomach and 16 other cell types or tissues"/>
</dbReference>
<dbReference type="InterPro" id="IPR019807">
    <property type="entry name" value="Hexokinase_BS"/>
</dbReference>
<evidence type="ECO:0000256" key="3">
    <source>
        <dbReference type="ARBA" id="ARBA00009225"/>
    </source>
</evidence>
<comment type="similarity">
    <text evidence="3">Belongs to the hexokinase family.</text>
</comment>
<evidence type="ECO:0000313" key="14">
    <source>
        <dbReference type="Proteomes" id="UP000186698"/>
    </source>
</evidence>
<keyword evidence="5" id="KW-0808">Transferase</keyword>
<comment type="catalytic activity">
    <reaction evidence="11">
        <text>D-glucose + ATP = D-glucose 6-phosphate + ADP + H(+)</text>
        <dbReference type="Rhea" id="RHEA:17825"/>
        <dbReference type="ChEBI" id="CHEBI:4167"/>
        <dbReference type="ChEBI" id="CHEBI:15378"/>
        <dbReference type="ChEBI" id="CHEBI:30616"/>
        <dbReference type="ChEBI" id="CHEBI:61548"/>
        <dbReference type="ChEBI" id="CHEBI:456216"/>
        <dbReference type="EC" id="2.7.1.1"/>
    </reaction>
    <physiologicalReaction direction="left-to-right" evidence="11">
        <dbReference type="Rhea" id="RHEA:17826"/>
    </physiologicalReaction>
</comment>
<dbReference type="UniPathway" id="UPA00109">
    <property type="reaction ID" value="UER00180"/>
</dbReference>
<keyword evidence="7" id="KW-0418">Kinase</keyword>
<reference evidence="15" key="2">
    <citation type="submission" date="2025-08" db="UniProtKB">
        <authorList>
            <consortium name="RefSeq"/>
        </authorList>
    </citation>
    <scope>IDENTIFICATION</scope>
    <source>
        <strain evidence="15">J_2021</strain>
        <tissue evidence="15">Erythrocytes</tissue>
    </source>
</reference>
<dbReference type="Gene3D" id="3.40.367.20">
    <property type="match status" value="2"/>
</dbReference>
<dbReference type="GO" id="GO:0005524">
    <property type="term" value="F:ATP binding"/>
    <property type="evidence" value="ECO:0007669"/>
    <property type="project" value="UniProtKB-KW"/>
</dbReference>
<gene>
    <name evidence="15 16" type="primary">hk2.S</name>
</gene>
<keyword evidence="6" id="KW-0547">Nucleotide-binding</keyword>
<feature type="domain" description="Hexokinase N-terminal" evidence="12">
    <location>
        <begin position="20"/>
        <end position="214"/>
    </location>
</feature>
<dbReference type="UniPathway" id="UPA00242"/>
<feature type="domain" description="Hexokinase C-terminal" evidence="13">
    <location>
        <begin position="669"/>
        <end position="903"/>
    </location>
</feature>
<protein>
    <recommendedName>
        <fullName evidence="4">hexokinase</fullName>
        <ecNumber evidence="4">2.7.1.1</ecNumber>
    </recommendedName>
</protein>
<evidence type="ECO:0000256" key="6">
    <source>
        <dbReference type="ARBA" id="ARBA00022741"/>
    </source>
</evidence>
<dbReference type="GO" id="GO:0005739">
    <property type="term" value="C:mitochondrion"/>
    <property type="evidence" value="ECO:0000318"/>
    <property type="project" value="GO_Central"/>
</dbReference>
<dbReference type="GO" id="GO:0006096">
    <property type="term" value="P:glycolytic process"/>
    <property type="evidence" value="ECO:0000318"/>
    <property type="project" value="GO_Central"/>
</dbReference>
<evidence type="ECO:0000313" key="16">
    <source>
        <dbReference type="Xenbase" id="XB-GENE-17331331"/>
    </source>
</evidence>
<dbReference type="PROSITE" id="PS51748">
    <property type="entry name" value="HEXOKINASE_2"/>
    <property type="match status" value="2"/>
</dbReference>
<dbReference type="InterPro" id="IPR001312">
    <property type="entry name" value="Hexokinase"/>
</dbReference>
<evidence type="ECO:0000256" key="1">
    <source>
        <dbReference type="ARBA" id="ARBA00004888"/>
    </source>
</evidence>
<dbReference type="AlphaFoldDB" id="A0A1L8GUZ3"/>
<organism evidence="14 15">
    <name type="scientific">Xenopus laevis</name>
    <name type="common">African clawed frog</name>
    <dbReference type="NCBI Taxonomy" id="8355"/>
    <lineage>
        <taxon>Eukaryota</taxon>
        <taxon>Metazoa</taxon>
        <taxon>Chordata</taxon>
        <taxon>Craniata</taxon>
        <taxon>Vertebrata</taxon>
        <taxon>Euteleostomi</taxon>
        <taxon>Amphibia</taxon>
        <taxon>Batrachia</taxon>
        <taxon>Anura</taxon>
        <taxon>Pipoidea</taxon>
        <taxon>Pipidae</taxon>
        <taxon>Xenopodinae</taxon>
        <taxon>Xenopus</taxon>
        <taxon>Xenopus</taxon>
    </lineage>
</organism>
<dbReference type="GO" id="GO:0004340">
    <property type="term" value="F:glucokinase activity"/>
    <property type="evidence" value="ECO:0000318"/>
    <property type="project" value="GO_Central"/>
</dbReference>